<evidence type="ECO:0000313" key="1">
    <source>
        <dbReference type="EMBL" id="ACY96328.1"/>
    </source>
</evidence>
<reference evidence="1 2" key="1">
    <citation type="journal article" date="2011" name="Stand. Genomic Sci.">
        <title>Complete genome sequence of Thermomonospora curvata type strain (B9).</title>
        <authorList>
            <person name="Chertkov O."/>
            <person name="Sikorski J."/>
            <person name="Nolan M."/>
            <person name="Lapidus A."/>
            <person name="Lucas S."/>
            <person name="Del Rio T.G."/>
            <person name="Tice H."/>
            <person name="Cheng J.F."/>
            <person name="Goodwin L."/>
            <person name="Pitluck S."/>
            <person name="Liolios K."/>
            <person name="Ivanova N."/>
            <person name="Mavromatis K."/>
            <person name="Mikhailova N."/>
            <person name="Ovchinnikova G."/>
            <person name="Pati A."/>
            <person name="Chen A."/>
            <person name="Palaniappan K."/>
            <person name="Djao O.D."/>
            <person name="Land M."/>
            <person name="Hauser L."/>
            <person name="Chang Y.J."/>
            <person name="Jeffries C.D."/>
            <person name="Brettin T."/>
            <person name="Han C."/>
            <person name="Detter J.C."/>
            <person name="Rohde M."/>
            <person name="Goker M."/>
            <person name="Woyke T."/>
            <person name="Bristow J."/>
            <person name="Eisen J.A."/>
            <person name="Markowitz V."/>
            <person name="Hugenholtz P."/>
            <person name="Klenk H.P."/>
            <person name="Kyrpides N.C."/>
        </authorList>
    </citation>
    <scope>NUCLEOTIDE SEQUENCE [LARGE SCALE GENOMIC DNA]</scope>
    <source>
        <strain evidence="2">ATCC 19995 / DSM 43183 / JCM 3096 / KCTC 9072 / NBRC 15933 / NCIMB 10081 / Henssen B9</strain>
    </source>
</reference>
<dbReference type="RefSeq" id="WP_012851112.1">
    <property type="nucleotide sequence ID" value="NC_013510.1"/>
</dbReference>
<dbReference type="KEGG" id="tcu:Tcur_0735"/>
<accession>D1A5G8</accession>
<keyword evidence="2" id="KW-1185">Reference proteome</keyword>
<dbReference type="HOGENOM" id="CLU_2144678_0_0_11"/>
<organism evidence="1 2">
    <name type="scientific">Thermomonospora curvata (strain ATCC 19995 / DSM 43183 / JCM 3096 / KCTC 9072 / NBRC 15933 / NCIMB 10081 / Henssen B9)</name>
    <dbReference type="NCBI Taxonomy" id="471852"/>
    <lineage>
        <taxon>Bacteria</taxon>
        <taxon>Bacillati</taxon>
        <taxon>Actinomycetota</taxon>
        <taxon>Actinomycetes</taxon>
        <taxon>Streptosporangiales</taxon>
        <taxon>Thermomonosporaceae</taxon>
        <taxon>Thermomonospora</taxon>
    </lineage>
</organism>
<dbReference type="EMBL" id="CP001738">
    <property type="protein sequence ID" value="ACY96328.1"/>
    <property type="molecule type" value="Genomic_DNA"/>
</dbReference>
<dbReference type="Proteomes" id="UP000001918">
    <property type="component" value="Chromosome"/>
</dbReference>
<evidence type="ECO:0000313" key="2">
    <source>
        <dbReference type="Proteomes" id="UP000001918"/>
    </source>
</evidence>
<protein>
    <submittedName>
        <fullName evidence="1">Uncharacterized protein</fullName>
    </submittedName>
</protein>
<dbReference type="AlphaFoldDB" id="D1A5G8"/>
<gene>
    <name evidence="1" type="ordered locus">Tcur_0735</name>
</gene>
<dbReference type="eggNOG" id="COG3899">
    <property type="taxonomic scope" value="Bacteria"/>
</dbReference>
<sequence>MARTVGRRPDDALVAEVHRRTGGNPFFVEQAARLWQSGGPVEAIAPGVRDAVQQRLSLLPEAAVPGRRFHRRLPAAVTAEPVSGVDRPAGEVTVLAAARPGTNATPCPASSR</sequence>
<name>D1A5G8_THECD</name>
<proteinExistence type="predicted"/>